<keyword evidence="1" id="KW-0732">Signal</keyword>
<dbReference type="InterPro" id="IPR031817">
    <property type="entry name" value="DotD"/>
</dbReference>
<gene>
    <name evidence="2" type="ORF">C4K68_09670</name>
</gene>
<evidence type="ECO:0000313" key="2">
    <source>
        <dbReference type="EMBL" id="PPC77617.1"/>
    </source>
</evidence>
<dbReference type="Pfam" id="PF16816">
    <property type="entry name" value="DotD"/>
    <property type="match status" value="1"/>
</dbReference>
<name>A0A2S5KRY1_9PROT</name>
<dbReference type="EMBL" id="PRLP01000029">
    <property type="protein sequence ID" value="PPC77617.1"/>
    <property type="molecule type" value="Genomic_DNA"/>
</dbReference>
<dbReference type="PROSITE" id="PS51257">
    <property type="entry name" value="PROKAR_LIPOPROTEIN"/>
    <property type="match status" value="1"/>
</dbReference>
<feature type="chain" id="PRO_5015392605" description="Type IV secretion protein DotD" evidence="1">
    <location>
        <begin position="32"/>
        <end position="172"/>
    </location>
</feature>
<evidence type="ECO:0000313" key="3">
    <source>
        <dbReference type="Proteomes" id="UP000238196"/>
    </source>
</evidence>
<accession>A0A2S5KRY1</accession>
<dbReference type="AlphaFoldDB" id="A0A2S5KRY1"/>
<comment type="caution">
    <text evidence="2">The sequence shown here is derived from an EMBL/GenBank/DDBJ whole genome shotgun (WGS) entry which is preliminary data.</text>
</comment>
<protein>
    <recommendedName>
        <fullName evidence="4">Type IV secretion protein DotD</fullName>
    </recommendedName>
</protein>
<sequence>MKAHLPKERTMARHTCALAVAVLFGVAGCVAQPKNQPVQSTAETDKLIADALDRIANANQRLAAAESVNSTDTAVLTKYSVTAFPEPLQKKLQLKEPFYGPLDQFINTFCRATGYTPKYVGRRPALTPMVAITSSSRPAIEYLIDAGYQAGSAADIIPPQPGQPKVVEVHWK</sequence>
<dbReference type="Gene3D" id="3.55.50.60">
    <property type="entry name" value="DotD protein"/>
    <property type="match status" value="1"/>
</dbReference>
<evidence type="ECO:0000256" key="1">
    <source>
        <dbReference type="SAM" id="SignalP"/>
    </source>
</evidence>
<proteinExistence type="predicted"/>
<organism evidence="2 3">
    <name type="scientific">Proteobacteria bacterium 228</name>
    <dbReference type="NCBI Taxonomy" id="2083153"/>
    <lineage>
        <taxon>Bacteria</taxon>
        <taxon>Pseudomonadati</taxon>
        <taxon>Pseudomonadota</taxon>
    </lineage>
</organism>
<feature type="signal peptide" evidence="1">
    <location>
        <begin position="1"/>
        <end position="31"/>
    </location>
</feature>
<reference evidence="2 3" key="1">
    <citation type="submission" date="2018-02" db="EMBL/GenBank/DDBJ databases">
        <title>novel marine gammaproteobacteria from coastal saline agro ecosystem.</title>
        <authorList>
            <person name="Krishnan R."/>
            <person name="Ramesh Kumar N."/>
        </authorList>
    </citation>
    <scope>NUCLEOTIDE SEQUENCE [LARGE SCALE GENOMIC DNA]</scope>
    <source>
        <strain evidence="2 3">228</strain>
    </source>
</reference>
<dbReference type="Proteomes" id="UP000238196">
    <property type="component" value="Unassembled WGS sequence"/>
</dbReference>
<evidence type="ECO:0008006" key="4">
    <source>
        <dbReference type="Google" id="ProtNLM"/>
    </source>
</evidence>
<dbReference type="InterPro" id="IPR038140">
    <property type="entry name" value="DotD_sf"/>
</dbReference>